<keyword evidence="5" id="KW-1185">Reference proteome</keyword>
<dbReference type="PROSITE" id="PS00910">
    <property type="entry name" value="UPF0029"/>
    <property type="match status" value="1"/>
</dbReference>
<dbReference type="EMBL" id="FMAO01000014">
    <property type="protein sequence ID" value="SCC09107.1"/>
    <property type="molecule type" value="Genomic_DNA"/>
</dbReference>
<accession>A0A1C4BQH5</accession>
<reference evidence="5" key="1">
    <citation type="submission" date="2016-08" db="EMBL/GenBank/DDBJ databases">
        <authorList>
            <person name="Varghese N."/>
            <person name="Submissions Spin"/>
        </authorList>
    </citation>
    <scope>NUCLEOTIDE SEQUENCE [LARGE SCALE GENOMIC DNA]</scope>
    <source>
        <strain evidence="5">R-53094</strain>
    </source>
</reference>
<proteinExistence type="inferred from homology"/>
<dbReference type="STRING" id="1505725.GA0061074_1148"/>
<gene>
    <name evidence="4" type="ORF">GA0061074_1148</name>
</gene>
<dbReference type="RefSeq" id="WP_092463543.1">
    <property type="nucleotide sequence ID" value="NZ_BJEE01000004.1"/>
</dbReference>
<dbReference type="Gene3D" id="3.30.70.240">
    <property type="match status" value="1"/>
</dbReference>
<dbReference type="AlphaFoldDB" id="A0A1C4BQH5"/>
<dbReference type="OrthoDB" id="9813771at2"/>
<dbReference type="InterPro" id="IPR020569">
    <property type="entry name" value="UPF0029_Impact_CS"/>
</dbReference>
<dbReference type="Pfam" id="PF01205">
    <property type="entry name" value="Impact_N"/>
    <property type="match status" value="1"/>
</dbReference>
<dbReference type="InterPro" id="IPR023582">
    <property type="entry name" value="Impact"/>
</dbReference>
<dbReference type="GO" id="GO:0006446">
    <property type="term" value="P:regulation of translational initiation"/>
    <property type="evidence" value="ECO:0007669"/>
    <property type="project" value="TreeGrafter"/>
</dbReference>
<feature type="domain" description="UPF0029" evidence="3">
    <location>
        <begin position="151"/>
        <end position="206"/>
    </location>
</feature>
<name>A0A1C4BQH5_9LACO</name>
<dbReference type="SUPFAM" id="SSF54980">
    <property type="entry name" value="EF-G C-terminal domain-like"/>
    <property type="match status" value="1"/>
</dbReference>
<dbReference type="GO" id="GO:0005737">
    <property type="term" value="C:cytoplasm"/>
    <property type="evidence" value="ECO:0007669"/>
    <property type="project" value="TreeGrafter"/>
</dbReference>
<evidence type="ECO:0000256" key="1">
    <source>
        <dbReference type="ARBA" id="ARBA00007665"/>
    </source>
</evidence>
<dbReference type="PANTHER" id="PTHR16301:SF20">
    <property type="entry name" value="IMPACT FAMILY MEMBER YIGZ"/>
    <property type="match status" value="1"/>
</dbReference>
<dbReference type="Pfam" id="PF09186">
    <property type="entry name" value="DUF1949"/>
    <property type="match status" value="1"/>
</dbReference>
<evidence type="ECO:0000313" key="4">
    <source>
        <dbReference type="EMBL" id="SCC09107.1"/>
    </source>
</evidence>
<dbReference type="PANTHER" id="PTHR16301">
    <property type="entry name" value="IMPACT-RELATED"/>
    <property type="match status" value="1"/>
</dbReference>
<evidence type="ECO:0000259" key="2">
    <source>
        <dbReference type="Pfam" id="PF01205"/>
    </source>
</evidence>
<protein>
    <submittedName>
        <fullName evidence="4">Uncharacterized protein, YigZ family</fullName>
    </submittedName>
</protein>
<dbReference type="InterPro" id="IPR035647">
    <property type="entry name" value="EFG_III/V"/>
</dbReference>
<feature type="domain" description="Impact N-terminal" evidence="2">
    <location>
        <begin position="30"/>
        <end position="131"/>
    </location>
</feature>
<dbReference type="InterPro" id="IPR036956">
    <property type="entry name" value="Impact_N_sf"/>
</dbReference>
<comment type="similarity">
    <text evidence="1">Belongs to the IMPACT family.</text>
</comment>
<evidence type="ECO:0000313" key="5">
    <source>
        <dbReference type="Proteomes" id="UP000199268"/>
    </source>
</evidence>
<dbReference type="SUPFAM" id="SSF54211">
    <property type="entry name" value="Ribosomal protein S5 domain 2-like"/>
    <property type="match status" value="1"/>
</dbReference>
<dbReference type="InterPro" id="IPR015269">
    <property type="entry name" value="UPF0029_Impact_C"/>
</dbReference>
<evidence type="ECO:0000259" key="3">
    <source>
        <dbReference type="Pfam" id="PF09186"/>
    </source>
</evidence>
<dbReference type="Gene3D" id="3.30.230.30">
    <property type="entry name" value="Impact, N-terminal domain"/>
    <property type="match status" value="1"/>
</dbReference>
<organism evidence="4 5">
    <name type="scientific">Weissella bombi</name>
    <dbReference type="NCBI Taxonomy" id="1505725"/>
    <lineage>
        <taxon>Bacteria</taxon>
        <taxon>Bacillati</taxon>
        <taxon>Bacillota</taxon>
        <taxon>Bacilli</taxon>
        <taxon>Lactobacillales</taxon>
        <taxon>Lactobacillaceae</taxon>
        <taxon>Weissella</taxon>
    </lineage>
</organism>
<sequence>MAGNQVEHVSELGKYITIADSKVTWEQTIKKSRFIVNMARVSNEEEAKNFIDTINVEHRKATHNVWAYMLGDRNEVQRYSDNGEPAGTAGVPMLEVLKNNAIRDIAVVVTRYFGGIKLGAGGLVRAYAGTVVGGVEATGLIERIQRHEVNLKVSYSQYEPLAYWLTQHDHEILATDYTTDVTIKVAIADEDMASFKDAVVDELAGQVEIVVGDIDWFEVPYKKRVSAKTETLK</sequence>
<dbReference type="InterPro" id="IPR015796">
    <property type="entry name" value="Impact_YigZ-like"/>
</dbReference>
<dbReference type="Proteomes" id="UP000199268">
    <property type="component" value="Unassembled WGS sequence"/>
</dbReference>
<dbReference type="NCBIfam" id="TIGR00257">
    <property type="entry name" value="IMPACT_YIGZ"/>
    <property type="match status" value="1"/>
</dbReference>
<dbReference type="InterPro" id="IPR001498">
    <property type="entry name" value="Impact_N"/>
</dbReference>
<dbReference type="InterPro" id="IPR020568">
    <property type="entry name" value="Ribosomal_Su5_D2-typ_SF"/>
</dbReference>